<sequence>MCSTVLQECSVTILHPFHSHEPPIQLYLPTEATSEDGLNRLRAVQGDGWTVDSFDSEDNSAWTGRRSASDWRLLRLPDDTSYGKEGSHRSGTLRYLDAADLLSPGGRYLVVPPDWPVVNLAIGAKGIIPIPVSSRQTLKSLAAHLAIQLCLPSESVLSLESRATDLDRERAAYREGLHATRTLDQDLPLSDLPIHHDSDLVLELRLEEVGGGRIDLAAAASDHSNPELSTDLDAVSHEPLGDSSPHSDTSRPALPKGKSKQRSRLPNQPPILQPSHSPSSSISLANVNASASMSLNPSTCLMGVNPINGLLEESPERSAVLPDDGSRTTVGTSKPLLPSSSSSSSSSFFSLSSGTSLGLANYLPQLASGTPATAGPSTSGSGWMERLGLGTITAWQSAEDAPGEDKQAADISFPSTLRGTNKASVRGSTSGSLWAWWNGDAQLDDQSVASHIERLQKHHGASLAQDLTSLRITLSTTRIHFLLDFVDSSGVDRLSSILESSLKLKDNDSQAQRLIIKDVLKCLKVIMNTEVSPLLLIGGP</sequence>
<dbReference type="AlphaFoldDB" id="A0A1Y1UD60"/>
<evidence type="ECO:0000313" key="3">
    <source>
        <dbReference type="EMBL" id="ORX35005.1"/>
    </source>
</evidence>
<dbReference type="EMBL" id="NBSH01000012">
    <property type="protein sequence ID" value="ORX35005.1"/>
    <property type="molecule type" value="Genomic_DNA"/>
</dbReference>
<feature type="compositionally biased region" description="Low complexity" evidence="1">
    <location>
        <begin position="273"/>
        <end position="282"/>
    </location>
</feature>
<evidence type="ECO:0000313" key="4">
    <source>
        <dbReference type="Proteomes" id="UP000193218"/>
    </source>
</evidence>
<gene>
    <name evidence="3" type="ORF">BD324DRAFT_111931</name>
</gene>
<accession>A0A1Y1UD60</accession>
<comment type="caution">
    <text evidence="3">The sequence shown here is derived from an EMBL/GenBank/DDBJ whole genome shotgun (WGS) entry which is preliminary data.</text>
</comment>
<name>A0A1Y1UD60_9TREE</name>
<organism evidence="3 4">
    <name type="scientific">Kockovaella imperatae</name>
    <dbReference type="NCBI Taxonomy" id="4999"/>
    <lineage>
        <taxon>Eukaryota</taxon>
        <taxon>Fungi</taxon>
        <taxon>Dikarya</taxon>
        <taxon>Basidiomycota</taxon>
        <taxon>Agaricomycotina</taxon>
        <taxon>Tremellomycetes</taxon>
        <taxon>Tremellales</taxon>
        <taxon>Cuniculitremaceae</taxon>
        <taxon>Kockovaella</taxon>
    </lineage>
</organism>
<keyword evidence="4" id="KW-1185">Reference proteome</keyword>
<protein>
    <recommendedName>
        <fullName evidence="2">Formin GTPase-binding domain-containing protein</fullName>
    </recommendedName>
</protein>
<reference evidence="3 4" key="1">
    <citation type="submission" date="2017-03" db="EMBL/GenBank/DDBJ databases">
        <title>Widespread Adenine N6-methylation of Active Genes in Fungi.</title>
        <authorList>
            <consortium name="DOE Joint Genome Institute"/>
            <person name="Mondo S.J."/>
            <person name="Dannebaum R.O."/>
            <person name="Kuo R.C."/>
            <person name="Louie K.B."/>
            <person name="Bewick A.J."/>
            <person name="Labutti K."/>
            <person name="Haridas S."/>
            <person name="Kuo A."/>
            <person name="Salamov A."/>
            <person name="Ahrendt S.R."/>
            <person name="Lau R."/>
            <person name="Bowen B.P."/>
            <person name="Lipzen A."/>
            <person name="Sullivan W."/>
            <person name="Andreopoulos W.B."/>
            <person name="Clum A."/>
            <person name="Lindquist E."/>
            <person name="Daum C."/>
            <person name="Northen T.R."/>
            <person name="Ramamoorthy G."/>
            <person name="Schmitz R.J."/>
            <person name="Gryganskyi A."/>
            <person name="Culley D."/>
            <person name="Magnuson J."/>
            <person name="James T.Y."/>
            <person name="O'Malley M.A."/>
            <person name="Stajich J.E."/>
            <person name="Spatafora J.W."/>
            <person name="Visel A."/>
            <person name="Grigoriev I.V."/>
        </authorList>
    </citation>
    <scope>NUCLEOTIDE SEQUENCE [LARGE SCALE GENOMIC DNA]</scope>
    <source>
        <strain evidence="3 4">NRRL Y-17943</strain>
    </source>
</reference>
<proteinExistence type="predicted"/>
<dbReference type="Proteomes" id="UP000193218">
    <property type="component" value="Unassembled WGS sequence"/>
</dbReference>
<dbReference type="InterPro" id="IPR011989">
    <property type="entry name" value="ARM-like"/>
</dbReference>
<dbReference type="InterPro" id="IPR010473">
    <property type="entry name" value="GTPase-bd"/>
</dbReference>
<feature type="compositionally biased region" description="Low complexity" evidence="1">
    <location>
        <begin position="332"/>
        <end position="346"/>
    </location>
</feature>
<dbReference type="RefSeq" id="XP_021869221.1">
    <property type="nucleotide sequence ID" value="XM_022011934.1"/>
</dbReference>
<dbReference type="InParanoid" id="A0A1Y1UD60"/>
<dbReference type="SUPFAM" id="SSF48371">
    <property type="entry name" value="ARM repeat"/>
    <property type="match status" value="1"/>
</dbReference>
<dbReference type="GO" id="GO:0003779">
    <property type="term" value="F:actin binding"/>
    <property type="evidence" value="ECO:0007669"/>
    <property type="project" value="InterPro"/>
</dbReference>
<dbReference type="Pfam" id="PF06371">
    <property type="entry name" value="Drf_GBD"/>
    <property type="match status" value="1"/>
</dbReference>
<feature type="domain" description="Formin GTPase-binding" evidence="2">
    <location>
        <begin position="445"/>
        <end position="530"/>
    </location>
</feature>
<feature type="region of interest" description="Disordered" evidence="1">
    <location>
        <begin position="220"/>
        <end position="282"/>
    </location>
</feature>
<evidence type="ECO:0000259" key="2">
    <source>
        <dbReference type="Pfam" id="PF06371"/>
    </source>
</evidence>
<evidence type="ECO:0000256" key="1">
    <source>
        <dbReference type="SAM" id="MobiDB-lite"/>
    </source>
</evidence>
<dbReference type="GO" id="GO:0031267">
    <property type="term" value="F:small GTPase binding"/>
    <property type="evidence" value="ECO:0007669"/>
    <property type="project" value="InterPro"/>
</dbReference>
<dbReference type="GeneID" id="33553742"/>
<dbReference type="Gene3D" id="1.25.10.10">
    <property type="entry name" value="Leucine-rich Repeat Variant"/>
    <property type="match status" value="1"/>
</dbReference>
<dbReference type="STRING" id="4999.A0A1Y1UD60"/>
<dbReference type="InterPro" id="IPR016024">
    <property type="entry name" value="ARM-type_fold"/>
</dbReference>
<dbReference type="GO" id="GO:0030036">
    <property type="term" value="P:actin cytoskeleton organization"/>
    <property type="evidence" value="ECO:0007669"/>
    <property type="project" value="InterPro"/>
</dbReference>
<feature type="region of interest" description="Disordered" evidence="1">
    <location>
        <begin position="316"/>
        <end position="346"/>
    </location>
</feature>